<reference evidence="2 3" key="1">
    <citation type="submission" date="2018-06" db="EMBL/GenBank/DDBJ databases">
        <title>Genomic Encyclopedia of Type Strains, Phase IV (KMG-V): Genome sequencing to study the core and pangenomes of soil and plant-associated prokaryotes.</title>
        <authorList>
            <person name="Whitman W."/>
        </authorList>
    </citation>
    <scope>NUCLEOTIDE SEQUENCE [LARGE SCALE GENOMIC DNA]</scope>
    <source>
        <strain evidence="2 3">SRCL-318</strain>
        <strain evidence="1 4">SRMrh-85</strain>
    </source>
</reference>
<dbReference type="Proteomes" id="UP000247772">
    <property type="component" value="Unassembled WGS sequence"/>
</dbReference>
<dbReference type="Proteomes" id="UP000533533">
    <property type="component" value="Unassembled WGS sequence"/>
</dbReference>
<dbReference type="EMBL" id="JACHVZ010000025">
    <property type="protein sequence ID" value="MBB2932212.1"/>
    <property type="molecule type" value="Genomic_DNA"/>
</dbReference>
<evidence type="ECO:0000313" key="3">
    <source>
        <dbReference type="Proteomes" id="UP000247772"/>
    </source>
</evidence>
<dbReference type="EMBL" id="QJSQ01000014">
    <property type="protein sequence ID" value="PYE21400.1"/>
    <property type="molecule type" value="Genomic_DNA"/>
</dbReference>
<sequence>MVNLFTGVESTELFGGEVPPAVQRLVDEARGMAPERAGAALWTAVLTFPNCLPPYYLLYKFHASRGELEPANEVARKGLAVAAAQASIDRDWRAVQPADADFSMPGPARFWLFTLKALAFISVRRDEREEARQLVEKLRVLDPADRLGFGVVEGLLTQSGSR</sequence>
<keyword evidence="4" id="KW-1185">Reference proteome</keyword>
<evidence type="ECO:0000313" key="1">
    <source>
        <dbReference type="EMBL" id="MBB2932212.1"/>
    </source>
</evidence>
<evidence type="ECO:0000313" key="4">
    <source>
        <dbReference type="Proteomes" id="UP000533533"/>
    </source>
</evidence>
<protein>
    <recommendedName>
        <fullName evidence="5">Tetratricopeptide repeat protein</fullName>
    </recommendedName>
</protein>
<proteinExistence type="predicted"/>
<dbReference type="AlphaFoldDB" id="A0A2U0ZWF9"/>
<name>A0A2U0ZWF9_9BURK</name>
<evidence type="ECO:0008006" key="5">
    <source>
        <dbReference type="Google" id="ProtNLM"/>
    </source>
</evidence>
<organism evidence="2 3">
    <name type="scientific">Paraburkholderia silvatlantica</name>
    <dbReference type="NCBI Taxonomy" id="321895"/>
    <lineage>
        <taxon>Bacteria</taxon>
        <taxon>Pseudomonadati</taxon>
        <taxon>Pseudomonadota</taxon>
        <taxon>Betaproteobacteria</taxon>
        <taxon>Burkholderiales</taxon>
        <taxon>Burkholderiaceae</taxon>
        <taxon>Paraburkholderia</taxon>
    </lineage>
</organism>
<gene>
    <name evidence="2" type="ORF">C7410_11441</name>
    <name evidence="1" type="ORF">FHX59_006693</name>
</gene>
<evidence type="ECO:0000313" key="2">
    <source>
        <dbReference type="EMBL" id="PYE21400.1"/>
    </source>
</evidence>
<comment type="caution">
    <text evidence="2">The sequence shown here is derived from an EMBL/GenBank/DDBJ whole genome shotgun (WGS) entry which is preliminary data.</text>
</comment>
<accession>A0A2U0ZWF9</accession>